<dbReference type="Gene3D" id="3.80.10.10">
    <property type="entry name" value="Ribonuclease Inhibitor"/>
    <property type="match status" value="1"/>
</dbReference>
<proteinExistence type="predicted"/>
<dbReference type="EMBL" id="JBBPBK010000009">
    <property type="protein sequence ID" value="KAK9278954.1"/>
    <property type="molecule type" value="Genomic_DNA"/>
</dbReference>
<dbReference type="InterPro" id="IPR050232">
    <property type="entry name" value="FBL13/AtMIF1-like"/>
</dbReference>
<keyword evidence="3" id="KW-1185">Reference proteome</keyword>
<evidence type="ECO:0000259" key="1">
    <source>
        <dbReference type="SMART" id="SM00579"/>
    </source>
</evidence>
<dbReference type="Pfam" id="PF08387">
    <property type="entry name" value="FBD"/>
    <property type="match status" value="1"/>
</dbReference>
<dbReference type="AlphaFoldDB" id="A0AAP0RJ12"/>
<dbReference type="PANTHER" id="PTHR31900">
    <property type="entry name" value="F-BOX/RNI SUPERFAMILY PROTEIN-RELATED"/>
    <property type="match status" value="1"/>
</dbReference>
<dbReference type="SUPFAM" id="SSF52047">
    <property type="entry name" value="RNI-like"/>
    <property type="match status" value="1"/>
</dbReference>
<dbReference type="InterPro" id="IPR032675">
    <property type="entry name" value="LRR_dom_sf"/>
</dbReference>
<organism evidence="2 3">
    <name type="scientific">Liquidambar formosana</name>
    <name type="common">Formosan gum</name>
    <dbReference type="NCBI Taxonomy" id="63359"/>
    <lineage>
        <taxon>Eukaryota</taxon>
        <taxon>Viridiplantae</taxon>
        <taxon>Streptophyta</taxon>
        <taxon>Embryophyta</taxon>
        <taxon>Tracheophyta</taxon>
        <taxon>Spermatophyta</taxon>
        <taxon>Magnoliopsida</taxon>
        <taxon>eudicotyledons</taxon>
        <taxon>Gunneridae</taxon>
        <taxon>Pentapetalae</taxon>
        <taxon>Saxifragales</taxon>
        <taxon>Altingiaceae</taxon>
        <taxon>Liquidambar</taxon>
    </lineage>
</organism>
<evidence type="ECO:0000313" key="2">
    <source>
        <dbReference type="EMBL" id="KAK9278954.1"/>
    </source>
</evidence>
<sequence length="252" mass="28879">MSCTLKVFASICLPSLKIFELSYATFSNEIFSKSRQLHFSFLALEVLNVTRCEWLNVKIISIDAPMLKSLKLLSSTFEWELDGSHDCVIKLQVPSLTEFSLRSCGFQEKILLGPFSLSYATIDLSPDVFERNDMREFGLRACMLLNQISNVKQLTLSACTFEGILHWVEDEFVQEMLPQCFQSSLKVIKFEGFSGNEPELVSFKFFLENVMVLEQMIVIAWKWISKPTKKKLKKQLLTYPKGSNCAKIVCCF</sequence>
<name>A0AAP0RJ12_LIQFO</name>
<protein>
    <recommendedName>
        <fullName evidence="1">FBD domain-containing protein</fullName>
    </recommendedName>
</protein>
<comment type="caution">
    <text evidence="2">The sequence shown here is derived from an EMBL/GenBank/DDBJ whole genome shotgun (WGS) entry which is preliminary data.</text>
</comment>
<accession>A0AAP0RJ12</accession>
<reference evidence="2 3" key="1">
    <citation type="journal article" date="2024" name="Plant J.">
        <title>Genome sequences and population genomics reveal climatic adaptation and genomic divergence between two closely related sweetgum species.</title>
        <authorList>
            <person name="Xu W.Q."/>
            <person name="Ren C.Q."/>
            <person name="Zhang X.Y."/>
            <person name="Comes H.P."/>
            <person name="Liu X.H."/>
            <person name="Li Y.G."/>
            <person name="Kettle C.J."/>
            <person name="Jalonen R."/>
            <person name="Gaisberger H."/>
            <person name="Ma Y.Z."/>
            <person name="Qiu Y.X."/>
        </authorList>
    </citation>
    <scope>NUCLEOTIDE SEQUENCE [LARGE SCALE GENOMIC DNA]</scope>
    <source>
        <strain evidence="2">Hangzhou</strain>
    </source>
</reference>
<dbReference type="SMART" id="SM00579">
    <property type="entry name" value="FBD"/>
    <property type="match status" value="1"/>
</dbReference>
<dbReference type="Proteomes" id="UP001415857">
    <property type="component" value="Unassembled WGS sequence"/>
</dbReference>
<dbReference type="PANTHER" id="PTHR31900:SF32">
    <property type="entry name" value="F-BOX_RNI_FBD-LIKE DOMAIN PROTEIN"/>
    <property type="match status" value="1"/>
</dbReference>
<feature type="domain" description="FBD" evidence="1">
    <location>
        <begin position="179"/>
        <end position="251"/>
    </location>
</feature>
<gene>
    <name evidence="2" type="ORF">L1049_028536</name>
</gene>
<evidence type="ECO:0000313" key="3">
    <source>
        <dbReference type="Proteomes" id="UP001415857"/>
    </source>
</evidence>
<dbReference type="InterPro" id="IPR006566">
    <property type="entry name" value="FBD"/>
</dbReference>